<gene>
    <name evidence="2" type="ORF">BS47DRAFT_1384765</name>
</gene>
<sequence length="150" mass="16290">MSTVPKPNTQIRSGWYRAGRIQSTITTFPTPLSITFLGQGQEWGPTHELALPVSCGGGARSGALMISSPKASWTAEKEKKKQPSIPPSKHAKRIASKRQPTILNLTGTDLHSTQPCGSLMLSYARSEAIAYNPSISIEIHPPNDHYRLVA</sequence>
<evidence type="ECO:0000313" key="2">
    <source>
        <dbReference type="EMBL" id="KAF9508318.1"/>
    </source>
</evidence>
<dbReference type="EMBL" id="MU129061">
    <property type="protein sequence ID" value="KAF9508318.1"/>
    <property type="molecule type" value="Genomic_DNA"/>
</dbReference>
<organism evidence="2 3">
    <name type="scientific">Hydnum rufescens UP504</name>
    <dbReference type="NCBI Taxonomy" id="1448309"/>
    <lineage>
        <taxon>Eukaryota</taxon>
        <taxon>Fungi</taxon>
        <taxon>Dikarya</taxon>
        <taxon>Basidiomycota</taxon>
        <taxon>Agaricomycotina</taxon>
        <taxon>Agaricomycetes</taxon>
        <taxon>Cantharellales</taxon>
        <taxon>Hydnaceae</taxon>
        <taxon>Hydnum</taxon>
    </lineage>
</organism>
<comment type="caution">
    <text evidence="2">The sequence shown here is derived from an EMBL/GenBank/DDBJ whole genome shotgun (WGS) entry which is preliminary data.</text>
</comment>
<accession>A0A9P6AM44</accession>
<feature type="region of interest" description="Disordered" evidence="1">
    <location>
        <begin position="71"/>
        <end position="98"/>
    </location>
</feature>
<reference evidence="2" key="1">
    <citation type="journal article" date="2020" name="Nat. Commun.">
        <title>Large-scale genome sequencing of mycorrhizal fungi provides insights into the early evolution of symbiotic traits.</title>
        <authorList>
            <person name="Miyauchi S."/>
            <person name="Kiss E."/>
            <person name="Kuo A."/>
            <person name="Drula E."/>
            <person name="Kohler A."/>
            <person name="Sanchez-Garcia M."/>
            <person name="Morin E."/>
            <person name="Andreopoulos B."/>
            <person name="Barry K.W."/>
            <person name="Bonito G."/>
            <person name="Buee M."/>
            <person name="Carver A."/>
            <person name="Chen C."/>
            <person name="Cichocki N."/>
            <person name="Clum A."/>
            <person name="Culley D."/>
            <person name="Crous P.W."/>
            <person name="Fauchery L."/>
            <person name="Girlanda M."/>
            <person name="Hayes R.D."/>
            <person name="Keri Z."/>
            <person name="LaButti K."/>
            <person name="Lipzen A."/>
            <person name="Lombard V."/>
            <person name="Magnuson J."/>
            <person name="Maillard F."/>
            <person name="Murat C."/>
            <person name="Nolan M."/>
            <person name="Ohm R.A."/>
            <person name="Pangilinan J."/>
            <person name="Pereira M.F."/>
            <person name="Perotto S."/>
            <person name="Peter M."/>
            <person name="Pfister S."/>
            <person name="Riley R."/>
            <person name="Sitrit Y."/>
            <person name="Stielow J.B."/>
            <person name="Szollosi G."/>
            <person name="Zifcakova L."/>
            <person name="Stursova M."/>
            <person name="Spatafora J.W."/>
            <person name="Tedersoo L."/>
            <person name="Vaario L.M."/>
            <person name="Yamada A."/>
            <person name="Yan M."/>
            <person name="Wang P."/>
            <person name="Xu J."/>
            <person name="Bruns T."/>
            <person name="Baldrian P."/>
            <person name="Vilgalys R."/>
            <person name="Dunand C."/>
            <person name="Henrissat B."/>
            <person name="Grigoriev I.V."/>
            <person name="Hibbett D."/>
            <person name="Nagy L.G."/>
            <person name="Martin F.M."/>
        </authorList>
    </citation>
    <scope>NUCLEOTIDE SEQUENCE</scope>
    <source>
        <strain evidence="2">UP504</strain>
    </source>
</reference>
<proteinExistence type="predicted"/>
<name>A0A9P6AM44_9AGAM</name>
<keyword evidence="3" id="KW-1185">Reference proteome</keyword>
<evidence type="ECO:0000256" key="1">
    <source>
        <dbReference type="SAM" id="MobiDB-lite"/>
    </source>
</evidence>
<dbReference type="AlphaFoldDB" id="A0A9P6AM44"/>
<evidence type="ECO:0000313" key="3">
    <source>
        <dbReference type="Proteomes" id="UP000886523"/>
    </source>
</evidence>
<protein>
    <submittedName>
        <fullName evidence="2">Uncharacterized protein</fullName>
    </submittedName>
</protein>
<dbReference type="Proteomes" id="UP000886523">
    <property type="component" value="Unassembled WGS sequence"/>
</dbReference>